<gene>
    <name evidence="2" type="ORF">FGIG_12508</name>
</gene>
<keyword evidence="3" id="KW-1185">Reference proteome</keyword>
<dbReference type="STRING" id="46835.A0A504YMC8"/>
<feature type="domain" description="TMEM181 GOLD" evidence="1">
    <location>
        <begin position="19"/>
        <end position="92"/>
    </location>
</feature>
<dbReference type="OrthoDB" id="28186at2759"/>
<dbReference type="InterPro" id="IPR054077">
    <property type="entry name" value="TMEM181_GOLD"/>
</dbReference>
<evidence type="ECO:0000313" key="3">
    <source>
        <dbReference type="Proteomes" id="UP000316759"/>
    </source>
</evidence>
<organism evidence="2 3">
    <name type="scientific">Fasciola gigantica</name>
    <name type="common">Giant liver fluke</name>
    <dbReference type="NCBI Taxonomy" id="46835"/>
    <lineage>
        <taxon>Eukaryota</taxon>
        <taxon>Metazoa</taxon>
        <taxon>Spiralia</taxon>
        <taxon>Lophotrochozoa</taxon>
        <taxon>Platyhelminthes</taxon>
        <taxon>Trematoda</taxon>
        <taxon>Digenea</taxon>
        <taxon>Plagiorchiida</taxon>
        <taxon>Echinostomata</taxon>
        <taxon>Echinostomatoidea</taxon>
        <taxon>Fasciolidae</taxon>
        <taxon>Fasciola</taxon>
    </lineage>
</organism>
<comment type="caution">
    <text evidence="2">The sequence shown here is derived from an EMBL/GenBank/DDBJ whole genome shotgun (WGS) entry which is preliminary data.</text>
</comment>
<dbReference type="Pfam" id="PF21885">
    <property type="entry name" value="TMEM181_GOLD"/>
    <property type="match status" value="1"/>
</dbReference>
<reference evidence="2 3" key="1">
    <citation type="submission" date="2019-04" db="EMBL/GenBank/DDBJ databases">
        <title>Annotation for the trematode Fasciola gigantica.</title>
        <authorList>
            <person name="Choi Y.-J."/>
        </authorList>
    </citation>
    <scope>NUCLEOTIDE SEQUENCE [LARGE SCALE GENOMIC DNA]</scope>
    <source>
        <strain evidence="2">Uganda_cow_1</strain>
    </source>
</reference>
<evidence type="ECO:0000313" key="2">
    <source>
        <dbReference type="EMBL" id="TPP62434.1"/>
    </source>
</evidence>
<sequence length="115" mass="13556">MSADRAEPTDDDTHDFIRVRRTTDRPVTLHCLHAMCDELFLAHIVPVDFSTYHFTVRFSGLLPEPRRRSGRSKEDESSVLRIDDVAFVFRYYNSQFTYMELTSRFVFFILTELIA</sequence>
<dbReference type="AlphaFoldDB" id="A0A504YMC8"/>
<accession>A0A504YMC8</accession>
<dbReference type="EMBL" id="SUNJ01006845">
    <property type="protein sequence ID" value="TPP62434.1"/>
    <property type="molecule type" value="Genomic_DNA"/>
</dbReference>
<dbReference type="Proteomes" id="UP000316759">
    <property type="component" value="Unassembled WGS sequence"/>
</dbReference>
<proteinExistence type="predicted"/>
<protein>
    <recommendedName>
        <fullName evidence="1">TMEM181 GOLD domain-containing protein</fullName>
    </recommendedName>
</protein>
<feature type="non-terminal residue" evidence="2">
    <location>
        <position position="115"/>
    </location>
</feature>
<name>A0A504YMC8_FASGI</name>
<evidence type="ECO:0000259" key="1">
    <source>
        <dbReference type="Pfam" id="PF21885"/>
    </source>
</evidence>